<feature type="domain" description="Glycine transporter" evidence="8">
    <location>
        <begin position="94"/>
        <end position="165"/>
    </location>
</feature>
<feature type="transmembrane region" description="Helical" evidence="7">
    <location>
        <begin position="6"/>
        <end position="25"/>
    </location>
</feature>
<comment type="similarity">
    <text evidence="2">Belongs to the UPF0126 family.</text>
</comment>
<dbReference type="GO" id="GO:0005886">
    <property type="term" value="C:plasma membrane"/>
    <property type="evidence" value="ECO:0007669"/>
    <property type="project" value="UniProtKB-SubCell"/>
</dbReference>
<protein>
    <recommendedName>
        <fullName evidence="8">Glycine transporter domain-containing protein</fullName>
    </recommendedName>
</protein>
<evidence type="ECO:0000256" key="6">
    <source>
        <dbReference type="ARBA" id="ARBA00023136"/>
    </source>
</evidence>
<dbReference type="InterPro" id="IPR005115">
    <property type="entry name" value="Gly_transporter"/>
</dbReference>
<feature type="transmembrane region" description="Helical" evidence="7">
    <location>
        <begin position="114"/>
        <end position="139"/>
    </location>
</feature>
<evidence type="ECO:0000256" key="4">
    <source>
        <dbReference type="ARBA" id="ARBA00022692"/>
    </source>
</evidence>
<dbReference type="HOGENOM" id="CLU_064906_2_1_6"/>
<keyword evidence="3" id="KW-1003">Cell membrane</keyword>
<reference evidence="9" key="1">
    <citation type="submission" date="2007-04" db="EMBL/GenBank/DDBJ databases">
        <title>Complete sequence of Shewanella putrefaciens CN-32.</title>
        <authorList>
            <consortium name="US DOE Joint Genome Institute"/>
            <person name="Copeland A."/>
            <person name="Lucas S."/>
            <person name="Lapidus A."/>
            <person name="Barry K."/>
            <person name="Detter J.C."/>
            <person name="Glavina del Rio T."/>
            <person name="Hammon N."/>
            <person name="Israni S."/>
            <person name="Dalin E."/>
            <person name="Tice H."/>
            <person name="Pitluck S."/>
            <person name="Chain P."/>
            <person name="Malfatti S."/>
            <person name="Shin M."/>
            <person name="Vergez L."/>
            <person name="Schmutz J."/>
            <person name="Larimer F."/>
            <person name="Land M."/>
            <person name="Hauser L."/>
            <person name="Kyrpides N."/>
            <person name="Mikhailova N."/>
            <person name="Romine M.F."/>
            <person name="Fredrickson J."/>
            <person name="Tiedje J."/>
            <person name="Richardson P."/>
        </authorList>
    </citation>
    <scope>NUCLEOTIDE SEQUENCE [LARGE SCALE GENOMIC DNA]</scope>
    <source>
        <strain evidence="9">CN-32</strain>
    </source>
</reference>
<keyword evidence="6 7" id="KW-0472">Membrane</keyword>
<dbReference type="AlphaFoldDB" id="A4Y4H6"/>
<feature type="transmembrane region" description="Helical" evidence="7">
    <location>
        <begin position="32"/>
        <end position="52"/>
    </location>
</feature>
<comment type="subcellular location">
    <subcellularLocation>
        <location evidence="1">Cell membrane</location>
        <topology evidence="1">Multi-pass membrane protein</topology>
    </subcellularLocation>
</comment>
<evidence type="ECO:0000256" key="3">
    <source>
        <dbReference type="ARBA" id="ARBA00022475"/>
    </source>
</evidence>
<dbReference type="PANTHER" id="PTHR30506:SF3">
    <property type="entry name" value="UPF0126 INNER MEMBRANE PROTEIN YADS-RELATED"/>
    <property type="match status" value="1"/>
</dbReference>
<evidence type="ECO:0000259" key="8">
    <source>
        <dbReference type="Pfam" id="PF03458"/>
    </source>
</evidence>
<feature type="transmembrane region" description="Helical" evidence="7">
    <location>
        <begin position="64"/>
        <end position="81"/>
    </location>
</feature>
<keyword evidence="5 7" id="KW-1133">Transmembrane helix</keyword>
<dbReference type="eggNOG" id="COG2860">
    <property type="taxonomic scope" value="Bacteria"/>
</dbReference>
<sequence precursor="true">MIHWIYFFDLCGTAVFALSGALAAGRHRMDPFGVIVLASVTAIGGGSIRDALIGATPVFWIRDPNYIIVILATVLACLLLVRRPRKVPEYILPVADAFGLALFTVIGAEKALNMGLSGMIAVVMGLITGVGGGIIRDLLCRQIPMVLRTEIYATASIIGGIGYTVSLTYGMNEKTALFLAMTSTLIIRLSAIKWHLSLPAFDLKTKRE</sequence>
<evidence type="ECO:0000313" key="9">
    <source>
        <dbReference type="EMBL" id="ABP74859.1"/>
    </source>
</evidence>
<gene>
    <name evidence="9" type="ordered locus">Sputcn32_1131</name>
</gene>
<evidence type="ECO:0000256" key="2">
    <source>
        <dbReference type="ARBA" id="ARBA00008193"/>
    </source>
</evidence>
<evidence type="ECO:0000256" key="7">
    <source>
        <dbReference type="SAM" id="Phobius"/>
    </source>
</evidence>
<organism evidence="9">
    <name type="scientific">Shewanella putrefaciens (strain CN-32 / ATCC BAA-453)</name>
    <dbReference type="NCBI Taxonomy" id="319224"/>
    <lineage>
        <taxon>Bacteria</taxon>
        <taxon>Pseudomonadati</taxon>
        <taxon>Pseudomonadota</taxon>
        <taxon>Gammaproteobacteria</taxon>
        <taxon>Alteromonadales</taxon>
        <taxon>Shewanellaceae</taxon>
        <taxon>Shewanella</taxon>
    </lineage>
</organism>
<accession>A4Y4H6</accession>
<dbReference type="KEGG" id="spc:Sputcn32_1131"/>
<keyword evidence="4 7" id="KW-0812">Transmembrane</keyword>
<dbReference type="Pfam" id="PF03458">
    <property type="entry name" value="Gly_transporter"/>
    <property type="match status" value="2"/>
</dbReference>
<feature type="domain" description="Glycine transporter" evidence="8">
    <location>
        <begin position="7"/>
        <end position="80"/>
    </location>
</feature>
<feature type="transmembrane region" description="Helical" evidence="7">
    <location>
        <begin position="151"/>
        <end position="170"/>
    </location>
</feature>
<dbReference type="EMBL" id="CP000681">
    <property type="protein sequence ID" value="ABP74859.1"/>
    <property type="molecule type" value="Genomic_DNA"/>
</dbReference>
<feature type="transmembrane region" description="Helical" evidence="7">
    <location>
        <begin position="176"/>
        <end position="196"/>
    </location>
</feature>
<feature type="transmembrane region" description="Helical" evidence="7">
    <location>
        <begin position="90"/>
        <end position="108"/>
    </location>
</feature>
<dbReference type="STRING" id="319224.Sputcn32_1131"/>
<name>A4Y4H6_SHEPC</name>
<dbReference type="PANTHER" id="PTHR30506">
    <property type="entry name" value="INNER MEMBRANE PROTEIN"/>
    <property type="match status" value="1"/>
</dbReference>
<evidence type="ECO:0000256" key="1">
    <source>
        <dbReference type="ARBA" id="ARBA00004651"/>
    </source>
</evidence>
<proteinExistence type="inferred from homology"/>
<evidence type="ECO:0000256" key="5">
    <source>
        <dbReference type="ARBA" id="ARBA00022989"/>
    </source>
</evidence>